<proteinExistence type="predicted"/>
<dbReference type="Proteomes" id="UP001221757">
    <property type="component" value="Unassembled WGS sequence"/>
</dbReference>
<accession>A0AAD7DR27</accession>
<keyword evidence="2" id="KW-1185">Reference proteome</keyword>
<reference evidence="1" key="1">
    <citation type="submission" date="2023-03" db="EMBL/GenBank/DDBJ databases">
        <title>Massive genome expansion in bonnet fungi (Mycena s.s.) driven by repeated elements and novel gene families across ecological guilds.</title>
        <authorList>
            <consortium name="Lawrence Berkeley National Laboratory"/>
            <person name="Harder C.B."/>
            <person name="Miyauchi S."/>
            <person name="Viragh M."/>
            <person name="Kuo A."/>
            <person name="Thoen E."/>
            <person name="Andreopoulos B."/>
            <person name="Lu D."/>
            <person name="Skrede I."/>
            <person name="Drula E."/>
            <person name="Henrissat B."/>
            <person name="Morin E."/>
            <person name="Kohler A."/>
            <person name="Barry K."/>
            <person name="LaButti K."/>
            <person name="Morin E."/>
            <person name="Salamov A."/>
            <person name="Lipzen A."/>
            <person name="Mereny Z."/>
            <person name="Hegedus B."/>
            <person name="Baldrian P."/>
            <person name="Stursova M."/>
            <person name="Weitz H."/>
            <person name="Taylor A."/>
            <person name="Grigoriev I.V."/>
            <person name="Nagy L.G."/>
            <person name="Martin F."/>
            <person name="Kauserud H."/>
        </authorList>
    </citation>
    <scope>NUCLEOTIDE SEQUENCE</scope>
    <source>
        <strain evidence="1">CBHHK067</strain>
    </source>
</reference>
<gene>
    <name evidence="1" type="ORF">B0H17DRAFT_347687</name>
</gene>
<dbReference type="EMBL" id="JARKIE010000028">
    <property type="protein sequence ID" value="KAJ7697788.1"/>
    <property type="molecule type" value="Genomic_DNA"/>
</dbReference>
<name>A0AAD7DR27_MYCRO</name>
<organism evidence="1 2">
    <name type="scientific">Mycena rosella</name>
    <name type="common">Pink bonnet</name>
    <name type="synonym">Agaricus rosellus</name>
    <dbReference type="NCBI Taxonomy" id="1033263"/>
    <lineage>
        <taxon>Eukaryota</taxon>
        <taxon>Fungi</taxon>
        <taxon>Dikarya</taxon>
        <taxon>Basidiomycota</taxon>
        <taxon>Agaricomycotina</taxon>
        <taxon>Agaricomycetes</taxon>
        <taxon>Agaricomycetidae</taxon>
        <taxon>Agaricales</taxon>
        <taxon>Marasmiineae</taxon>
        <taxon>Mycenaceae</taxon>
        <taxon>Mycena</taxon>
    </lineage>
</organism>
<comment type="caution">
    <text evidence="1">The sequence shown here is derived from an EMBL/GenBank/DDBJ whole genome shotgun (WGS) entry which is preliminary data.</text>
</comment>
<sequence>MADPVDDYPSKERAMRLPLDPADVQRSDGARLCKFRRRALYVFAVCVAMSLVAFREHPLTFVQSIEEVLHKSVHIAQDPRLEPYQTPESAEHCAEWVPSTDGVLVAERHLATASFELPTAADLLFFLSRGPVSGHIEIIKAPRYSTGPVEVSVTALYHNPKDLQRTKACRMGPAHEHGVLVWADPRHPHADPKRDVHFNITVALPTTGMQRYKDLTTDLALFSHAIDDFFDIWSPTYFDAIRLKTSNAAIVHGGLVGRSAFIETSNAKVEGFFEGLDLRVKTTNAPILSTAIMVGELAGSESRIQLETSNGAINVLMTLVSDYEDNVLRAVVRTSGASLTIDSPSQMADNASLFLDAATSVGPATVRLYSEYEGTYDLRTSLARAEIADDPDIRDPAGEGRQRTIVKTTTGAHARGSIYWSHDGEPPEGWQRGAIKVTTSTSPVKLLC</sequence>
<evidence type="ECO:0000313" key="1">
    <source>
        <dbReference type="EMBL" id="KAJ7697788.1"/>
    </source>
</evidence>
<protein>
    <submittedName>
        <fullName evidence="1">Uncharacterized protein</fullName>
    </submittedName>
</protein>
<dbReference type="AlphaFoldDB" id="A0AAD7DR27"/>
<evidence type="ECO:0000313" key="2">
    <source>
        <dbReference type="Proteomes" id="UP001221757"/>
    </source>
</evidence>